<feature type="compositionally biased region" description="Low complexity" evidence="1">
    <location>
        <begin position="192"/>
        <end position="201"/>
    </location>
</feature>
<keyword evidence="2" id="KW-1185">Reference proteome</keyword>
<feature type="compositionally biased region" description="Basic residues" evidence="1">
    <location>
        <begin position="453"/>
        <end position="468"/>
    </location>
</feature>
<feature type="compositionally biased region" description="Polar residues" evidence="1">
    <location>
        <begin position="76"/>
        <end position="88"/>
    </location>
</feature>
<feature type="region of interest" description="Disordered" evidence="1">
    <location>
        <begin position="380"/>
        <end position="510"/>
    </location>
</feature>
<feature type="compositionally biased region" description="Low complexity" evidence="1">
    <location>
        <begin position="331"/>
        <end position="348"/>
    </location>
</feature>
<gene>
    <name evidence="3" type="primary">LOC103562589</name>
</gene>
<feature type="compositionally biased region" description="Gly residues" evidence="1">
    <location>
        <begin position="208"/>
        <end position="220"/>
    </location>
</feature>
<feature type="compositionally biased region" description="Low complexity" evidence="1">
    <location>
        <begin position="142"/>
        <end position="159"/>
    </location>
</feature>
<feature type="compositionally biased region" description="Basic residues" evidence="1">
    <location>
        <begin position="410"/>
        <end position="435"/>
    </location>
</feature>
<feature type="compositionally biased region" description="Low complexity" evidence="1">
    <location>
        <begin position="286"/>
        <end position="324"/>
    </location>
</feature>
<dbReference type="Proteomes" id="UP001652662">
    <property type="component" value="Chromosome 16"/>
</dbReference>
<evidence type="ECO:0000256" key="1">
    <source>
        <dbReference type="SAM" id="MobiDB-lite"/>
    </source>
</evidence>
<protein>
    <submittedName>
        <fullName evidence="3">Uncharacterized protein</fullName>
    </submittedName>
</protein>
<sequence>MEFNQWFTRQANSEAANHLGSHKLRIATLSKTFQLLAHFQALETSRPSSARPQAPVHGHSTPALSLSAAQHAVTAGSATSRSEPTTSPAPNPRGWRALSSRGFLVTHRRIFSAETLGHRRGRVEAAPGLSAPAGTGRRRGSAADAGGDLSGRRGALQRRGGAGLTDTRSPRRSSPAGTRTRARRTRPPRAPRPGAAAVAAGRRARAGAGQGPGAPAGGARAGRARGGPPARRPSSGRLRAAAAGGRRGADADAACLAGLDARGRRAAGAGAGAGPGRRRPARERAAAGLRGPARGAPGAAVRAAGGRRAGRLPPRAAAGAARAGAQRELPGRGQARRPPLPAARQPAQRVAVGLQDLLRPGALPALPARSLLPVRRLPHRAARRRGAALPQRAGLRARRGAAPHAGLRGGPRRLRRGVRQRRRGLHVRPRPRRRAAPALRRPHDGAAVEPGSRRRRLAQSCRGGRRGRPPGAAAARHRARGSAARPARPGAAWGRRRGDSPEGRSLRQVTDGCFKQPRALKKEQLVVRRQCLCS</sequence>
<name>A0ABM4L541_EQUPR</name>
<accession>A0ABM4L541</accession>
<evidence type="ECO:0000313" key="3">
    <source>
        <dbReference type="RefSeq" id="XP_070435555.1"/>
    </source>
</evidence>
<feature type="compositionally biased region" description="Low complexity" evidence="1">
    <location>
        <begin position="481"/>
        <end position="493"/>
    </location>
</feature>
<feature type="region of interest" description="Disordered" evidence="1">
    <location>
        <begin position="122"/>
        <end position="250"/>
    </location>
</feature>
<organism evidence="2 3">
    <name type="scientific">Equus przewalskii</name>
    <name type="common">Przewalski's horse</name>
    <name type="synonym">Equus caballus przewalskii</name>
    <dbReference type="NCBI Taxonomy" id="9798"/>
    <lineage>
        <taxon>Eukaryota</taxon>
        <taxon>Metazoa</taxon>
        <taxon>Chordata</taxon>
        <taxon>Craniata</taxon>
        <taxon>Vertebrata</taxon>
        <taxon>Euteleostomi</taxon>
        <taxon>Mammalia</taxon>
        <taxon>Eutheria</taxon>
        <taxon>Laurasiatheria</taxon>
        <taxon>Perissodactyla</taxon>
        <taxon>Equidae</taxon>
        <taxon>Equus</taxon>
    </lineage>
</organism>
<dbReference type="GeneID" id="103562589"/>
<proteinExistence type="predicted"/>
<feature type="region of interest" description="Disordered" evidence="1">
    <location>
        <begin position="266"/>
        <end position="348"/>
    </location>
</feature>
<feature type="compositionally biased region" description="Low complexity" evidence="1">
    <location>
        <begin position="226"/>
        <end position="244"/>
    </location>
</feature>
<reference evidence="3" key="1">
    <citation type="submission" date="2025-08" db="UniProtKB">
        <authorList>
            <consortium name="RefSeq"/>
        </authorList>
    </citation>
    <scope>IDENTIFICATION</scope>
    <source>
        <tissue evidence="3">Blood</tissue>
    </source>
</reference>
<feature type="compositionally biased region" description="Basic residues" evidence="1">
    <location>
        <begin position="180"/>
        <end position="189"/>
    </location>
</feature>
<evidence type="ECO:0000313" key="2">
    <source>
        <dbReference type="Proteomes" id="UP001652662"/>
    </source>
</evidence>
<dbReference type="RefSeq" id="XP_070435555.1">
    <property type="nucleotide sequence ID" value="XM_070579454.1"/>
</dbReference>
<feature type="region of interest" description="Disordered" evidence="1">
    <location>
        <begin position="67"/>
        <end position="96"/>
    </location>
</feature>
<feature type="compositionally biased region" description="Basic and acidic residues" evidence="1">
    <location>
        <begin position="496"/>
        <end position="505"/>
    </location>
</feature>